<dbReference type="PRINTS" id="PR01078">
    <property type="entry name" value="AMINACHANNEL"/>
</dbReference>
<keyword evidence="3 13" id="KW-0813">Transport</keyword>
<dbReference type="OrthoDB" id="6021021at2759"/>
<evidence type="ECO:0000256" key="9">
    <source>
        <dbReference type="ARBA" id="ARBA00023136"/>
    </source>
</evidence>
<evidence type="ECO:0000313" key="15">
    <source>
        <dbReference type="Proteomes" id="UP000276991"/>
    </source>
</evidence>
<dbReference type="STRING" id="6277.A0A498STC0"/>
<keyword evidence="9" id="KW-0472">Membrane</keyword>
<evidence type="ECO:0000256" key="12">
    <source>
        <dbReference type="ARBA" id="ARBA00023303"/>
    </source>
</evidence>
<evidence type="ECO:0000256" key="3">
    <source>
        <dbReference type="ARBA" id="ARBA00022448"/>
    </source>
</evidence>
<dbReference type="GO" id="GO:0005886">
    <property type="term" value="C:plasma membrane"/>
    <property type="evidence" value="ECO:0007669"/>
    <property type="project" value="TreeGrafter"/>
</dbReference>
<dbReference type="Proteomes" id="UP000276991">
    <property type="component" value="Unassembled WGS sequence"/>
</dbReference>
<keyword evidence="8 13" id="KW-0406">Ion transport</keyword>
<evidence type="ECO:0000256" key="8">
    <source>
        <dbReference type="ARBA" id="ARBA00023065"/>
    </source>
</evidence>
<dbReference type="PANTHER" id="PTHR11690">
    <property type="entry name" value="AMILORIDE-SENSITIVE SODIUM CHANNEL-RELATED"/>
    <property type="match status" value="1"/>
</dbReference>
<keyword evidence="5 13" id="KW-0812">Transmembrane</keyword>
<keyword evidence="12 13" id="KW-0407">Ion channel</keyword>
<dbReference type="PANTHER" id="PTHR11690:SF276">
    <property type="entry name" value="DEGENERIN DEG-1"/>
    <property type="match status" value="1"/>
</dbReference>
<keyword evidence="7" id="KW-0915">Sodium</keyword>
<organism evidence="14 15">
    <name type="scientific">Acanthocheilonema viteae</name>
    <name type="common">Filarial nematode worm</name>
    <name type="synonym">Dipetalonema viteae</name>
    <dbReference type="NCBI Taxonomy" id="6277"/>
    <lineage>
        <taxon>Eukaryota</taxon>
        <taxon>Metazoa</taxon>
        <taxon>Ecdysozoa</taxon>
        <taxon>Nematoda</taxon>
        <taxon>Chromadorea</taxon>
        <taxon>Rhabditida</taxon>
        <taxon>Spirurina</taxon>
        <taxon>Spiruromorpha</taxon>
        <taxon>Filarioidea</taxon>
        <taxon>Onchocercidae</taxon>
        <taxon>Acanthocheilonema</taxon>
    </lineage>
</organism>
<evidence type="ECO:0000256" key="13">
    <source>
        <dbReference type="RuleBase" id="RU000679"/>
    </source>
</evidence>
<evidence type="ECO:0000256" key="4">
    <source>
        <dbReference type="ARBA" id="ARBA00022461"/>
    </source>
</evidence>
<keyword evidence="15" id="KW-1185">Reference proteome</keyword>
<accession>A0A498STC0</accession>
<evidence type="ECO:0000256" key="10">
    <source>
        <dbReference type="ARBA" id="ARBA00023180"/>
    </source>
</evidence>
<evidence type="ECO:0000256" key="7">
    <source>
        <dbReference type="ARBA" id="ARBA00023053"/>
    </source>
</evidence>
<evidence type="ECO:0000313" key="14">
    <source>
        <dbReference type="EMBL" id="VBB35283.1"/>
    </source>
</evidence>
<evidence type="ECO:0000256" key="1">
    <source>
        <dbReference type="ARBA" id="ARBA00004141"/>
    </source>
</evidence>
<comment type="subcellular location">
    <subcellularLocation>
        <location evidence="1">Membrane</location>
        <topology evidence="1">Multi-pass membrane protein</topology>
    </subcellularLocation>
</comment>
<protein>
    <submittedName>
        <fullName evidence="14">Uncharacterized protein</fullName>
    </submittedName>
</protein>
<name>A0A498STC0_ACAVI</name>
<evidence type="ECO:0000256" key="11">
    <source>
        <dbReference type="ARBA" id="ARBA00023201"/>
    </source>
</evidence>
<dbReference type="GO" id="GO:0015280">
    <property type="term" value="F:ligand-gated sodium channel activity"/>
    <property type="evidence" value="ECO:0007669"/>
    <property type="project" value="TreeGrafter"/>
</dbReference>
<keyword evidence="4 13" id="KW-0894">Sodium channel</keyword>
<evidence type="ECO:0000256" key="6">
    <source>
        <dbReference type="ARBA" id="ARBA00022989"/>
    </source>
</evidence>
<evidence type="ECO:0000256" key="2">
    <source>
        <dbReference type="ARBA" id="ARBA00007193"/>
    </source>
</evidence>
<sequence>MLIIFPNACYINFVRLYISPIFILLKKPYCIRTLNAVKQLWVAKLHRSTTTIATTRKTTTTTTTKKTRTLPPHSVRVTAPETVKAMGFTGMTDGVAMLTRAKENLIFTMSALSEVQRIKLSQSKREFIQMCSFNEKECDIDADFKLHVDPEFGNCYTFNWNVSNNRSSSKAGPMYG</sequence>
<evidence type="ECO:0000256" key="5">
    <source>
        <dbReference type="ARBA" id="ARBA00022692"/>
    </source>
</evidence>
<keyword evidence="11 13" id="KW-0739">Sodium transport</keyword>
<dbReference type="Pfam" id="PF00858">
    <property type="entry name" value="ASC"/>
    <property type="match status" value="1"/>
</dbReference>
<keyword evidence="10" id="KW-0325">Glycoprotein</keyword>
<dbReference type="InterPro" id="IPR001873">
    <property type="entry name" value="ENaC"/>
</dbReference>
<keyword evidence="6" id="KW-1133">Transmembrane helix</keyword>
<dbReference type="EMBL" id="UPTC01005376">
    <property type="protein sequence ID" value="VBB35283.1"/>
    <property type="molecule type" value="Genomic_DNA"/>
</dbReference>
<gene>
    <name evidence="14" type="ORF">NAV_LOCUS10074</name>
</gene>
<proteinExistence type="inferred from homology"/>
<comment type="similarity">
    <text evidence="2 13">Belongs to the amiloride-sensitive sodium channel (TC 1.A.6) family.</text>
</comment>
<reference evidence="14 15" key="1">
    <citation type="submission" date="2018-08" db="EMBL/GenBank/DDBJ databases">
        <authorList>
            <person name="Laetsch R D."/>
            <person name="Stevens L."/>
            <person name="Kumar S."/>
            <person name="Blaxter L. M."/>
        </authorList>
    </citation>
    <scope>NUCLEOTIDE SEQUENCE [LARGE SCALE GENOMIC DNA]</scope>
</reference>
<dbReference type="Gene3D" id="2.60.470.10">
    <property type="entry name" value="Acid-sensing ion channels like domains"/>
    <property type="match status" value="1"/>
</dbReference>
<dbReference type="AlphaFoldDB" id="A0A498STC0"/>